<keyword evidence="2" id="KW-1185">Reference proteome</keyword>
<sequence>MAVIRANCGTGTRPLRLGIGFCVGLALADSAAWGQTVIEPEADSHLVGRRRPAEGPRCIQLRLLGGSRTHRFARPETPVQRLRQGHVREPR</sequence>
<accession>A0ABM9DZE4</accession>
<reference evidence="1" key="1">
    <citation type="submission" date="2022-03" db="EMBL/GenBank/DDBJ databases">
        <authorList>
            <person name="Brunel B."/>
        </authorList>
    </citation>
    <scope>NUCLEOTIDE SEQUENCE</scope>
    <source>
        <strain evidence="1">STM4922sample</strain>
    </source>
</reference>
<dbReference type="Proteomes" id="UP001152604">
    <property type="component" value="Unassembled WGS sequence"/>
</dbReference>
<evidence type="ECO:0000313" key="1">
    <source>
        <dbReference type="EMBL" id="CAH2402051.1"/>
    </source>
</evidence>
<dbReference type="EMBL" id="CAKXZS010000023">
    <property type="protein sequence ID" value="CAH2402051.1"/>
    <property type="molecule type" value="Genomic_DNA"/>
</dbReference>
<comment type="caution">
    <text evidence="1">The sequence shown here is derived from an EMBL/GenBank/DDBJ whole genome shotgun (WGS) entry which is preliminary data.</text>
</comment>
<proteinExistence type="predicted"/>
<gene>
    <name evidence="1" type="ORF">MES4922_30425</name>
</gene>
<organism evidence="1 2">
    <name type="scientific">Mesorhizobium ventifaucium</name>
    <dbReference type="NCBI Taxonomy" id="666020"/>
    <lineage>
        <taxon>Bacteria</taxon>
        <taxon>Pseudomonadati</taxon>
        <taxon>Pseudomonadota</taxon>
        <taxon>Alphaproteobacteria</taxon>
        <taxon>Hyphomicrobiales</taxon>
        <taxon>Phyllobacteriaceae</taxon>
        <taxon>Mesorhizobium</taxon>
    </lineage>
</organism>
<name>A0ABM9DZE4_9HYPH</name>
<evidence type="ECO:0000313" key="2">
    <source>
        <dbReference type="Proteomes" id="UP001152604"/>
    </source>
</evidence>
<protein>
    <submittedName>
        <fullName evidence="1">Uncharacterized protein</fullName>
    </submittedName>
</protein>